<sequence>DEIEAGKFFVKREGWPRRKLTFVWEDGKEYKWILGVRNSKLVLDDESQTPIAKFHPKNIGGIFGEKRQADLEIFPPGEGMADVVLLTFVYAERIRSN</sequence>
<evidence type="ECO:0000259" key="1">
    <source>
        <dbReference type="Pfam" id="PF20236"/>
    </source>
</evidence>
<dbReference type="Proteomes" id="UP001465976">
    <property type="component" value="Unassembled WGS sequence"/>
</dbReference>
<dbReference type="Pfam" id="PF20236">
    <property type="entry name" value="DUF6593"/>
    <property type="match status" value="1"/>
</dbReference>
<dbReference type="EMBL" id="JBAHYK010002142">
    <property type="protein sequence ID" value="KAL0565727.1"/>
    <property type="molecule type" value="Genomic_DNA"/>
</dbReference>
<keyword evidence="3" id="KW-1185">Reference proteome</keyword>
<protein>
    <recommendedName>
        <fullName evidence="1">DUF6593 domain-containing protein</fullName>
    </recommendedName>
</protein>
<organism evidence="2 3">
    <name type="scientific">Marasmius crinis-equi</name>
    <dbReference type="NCBI Taxonomy" id="585013"/>
    <lineage>
        <taxon>Eukaryota</taxon>
        <taxon>Fungi</taxon>
        <taxon>Dikarya</taxon>
        <taxon>Basidiomycota</taxon>
        <taxon>Agaricomycotina</taxon>
        <taxon>Agaricomycetes</taxon>
        <taxon>Agaricomycetidae</taxon>
        <taxon>Agaricales</taxon>
        <taxon>Marasmiineae</taxon>
        <taxon>Marasmiaceae</taxon>
        <taxon>Marasmius</taxon>
    </lineage>
</organism>
<comment type="caution">
    <text evidence="2">The sequence shown here is derived from an EMBL/GenBank/DDBJ whole genome shotgun (WGS) entry which is preliminary data.</text>
</comment>
<reference evidence="2 3" key="1">
    <citation type="submission" date="2024-02" db="EMBL/GenBank/DDBJ databases">
        <title>A draft genome for the cacao thread blight pathogen Marasmius crinis-equi.</title>
        <authorList>
            <person name="Cohen S.P."/>
            <person name="Baruah I.K."/>
            <person name="Amoako-Attah I."/>
            <person name="Bukari Y."/>
            <person name="Meinhardt L.W."/>
            <person name="Bailey B.A."/>
        </authorList>
    </citation>
    <scope>NUCLEOTIDE SEQUENCE [LARGE SCALE GENOMIC DNA]</scope>
    <source>
        <strain evidence="2 3">GH-76</strain>
    </source>
</reference>
<evidence type="ECO:0000313" key="3">
    <source>
        <dbReference type="Proteomes" id="UP001465976"/>
    </source>
</evidence>
<dbReference type="InterPro" id="IPR046528">
    <property type="entry name" value="DUF6593"/>
</dbReference>
<name>A0ABR3ES32_9AGAR</name>
<evidence type="ECO:0000313" key="2">
    <source>
        <dbReference type="EMBL" id="KAL0565727.1"/>
    </source>
</evidence>
<accession>A0ABR3ES32</accession>
<feature type="non-terminal residue" evidence="2">
    <location>
        <position position="1"/>
    </location>
</feature>
<proteinExistence type="predicted"/>
<feature type="domain" description="DUF6593" evidence="1">
    <location>
        <begin position="4"/>
        <end position="95"/>
    </location>
</feature>
<gene>
    <name evidence="2" type="ORF">V5O48_016290</name>
</gene>